<dbReference type="SUPFAM" id="SSF47473">
    <property type="entry name" value="EF-hand"/>
    <property type="match status" value="1"/>
</dbReference>
<dbReference type="PANTHER" id="PTHR23048">
    <property type="entry name" value="MYOSIN LIGHT CHAIN 1, 3"/>
    <property type="match status" value="1"/>
</dbReference>
<evidence type="ECO:0000256" key="1">
    <source>
        <dbReference type="ARBA" id="ARBA00022737"/>
    </source>
</evidence>
<dbReference type="PROSITE" id="PS50222">
    <property type="entry name" value="EF_HAND_2"/>
    <property type="match status" value="2"/>
</dbReference>
<name>A0A6B2LNN3_9EUKA</name>
<dbReference type="InterPro" id="IPR002048">
    <property type="entry name" value="EF_hand_dom"/>
</dbReference>
<organism evidence="3">
    <name type="scientific">Arcella intermedia</name>
    <dbReference type="NCBI Taxonomy" id="1963864"/>
    <lineage>
        <taxon>Eukaryota</taxon>
        <taxon>Amoebozoa</taxon>
        <taxon>Tubulinea</taxon>
        <taxon>Elardia</taxon>
        <taxon>Arcellinida</taxon>
        <taxon>Sphaerothecina</taxon>
        <taxon>Arcellidae</taxon>
        <taxon>Arcella</taxon>
    </lineage>
</organism>
<dbReference type="GO" id="GO:0016460">
    <property type="term" value="C:myosin II complex"/>
    <property type="evidence" value="ECO:0007669"/>
    <property type="project" value="TreeGrafter"/>
</dbReference>
<dbReference type="FunFam" id="1.10.238.10:FF:000178">
    <property type="entry name" value="Calmodulin-2 A"/>
    <property type="match status" value="1"/>
</dbReference>
<accession>A0A6B2LNN3</accession>
<reference evidence="3" key="1">
    <citation type="journal article" date="2020" name="J. Eukaryot. Microbiol.">
        <title>De novo Sequencing, Assembly and Annotation of the Transcriptome for the Free-Living Testate Amoeba Arcella intermedia.</title>
        <authorList>
            <person name="Ribeiro G.M."/>
            <person name="Porfirio-Sousa A.L."/>
            <person name="Maurer-Alcala X.X."/>
            <person name="Katz L.A."/>
            <person name="Lahr D.J.G."/>
        </authorList>
    </citation>
    <scope>NUCLEOTIDE SEQUENCE</scope>
</reference>
<sequence length="143" mass="16198">MDSEKLQEYKAAFNLFSGGQDRLDAAQLKTIIQKFGVKEANAEAMIKEGDTKNAGYLDVTDFITMMSKKMAKADSEDDLVFAFQKFDWRKTFTIPTNELSEALTNLGKPLNARELQTLLDVCEKDGQAHYQLFVRALFGEEKK</sequence>
<dbReference type="EMBL" id="GIBP01009481">
    <property type="protein sequence ID" value="NDV38450.1"/>
    <property type="molecule type" value="Transcribed_RNA"/>
</dbReference>
<keyword evidence="1" id="KW-0677">Repeat</keyword>
<dbReference type="InterPro" id="IPR050230">
    <property type="entry name" value="CALM/Myosin/TropC-like"/>
</dbReference>
<feature type="domain" description="EF-hand" evidence="2">
    <location>
        <begin position="74"/>
        <end position="109"/>
    </location>
</feature>
<dbReference type="GO" id="GO:0005509">
    <property type="term" value="F:calcium ion binding"/>
    <property type="evidence" value="ECO:0007669"/>
    <property type="project" value="InterPro"/>
</dbReference>
<evidence type="ECO:0000313" key="3">
    <source>
        <dbReference type="EMBL" id="NDV38450.1"/>
    </source>
</evidence>
<evidence type="ECO:0000259" key="2">
    <source>
        <dbReference type="PROSITE" id="PS50222"/>
    </source>
</evidence>
<dbReference type="InterPro" id="IPR011992">
    <property type="entry name" value="EF-hand-dom_pair"/>
</dbReference>
<dbReference type="PANTHER" id="PTHR23048:SF0">
    <property type="entry name" value="CALMODULIN LIKE 3"/>
    <property type="match status" value="1"/>
</dbReference>
<dbReference type="Gene3D" id="1.10.238.10">
    <property type="entry name" value="EF-hand"/>
    <property type="match status" value="2"/>
</dbReference>
<dbReference type="AlphaFoldDB" id="A0A6B2LNN3"/>
<proteinExistence type="predicted"/>
<protein>
    <recommendedName>
        <fullName evidence="2">EF-hand domain-containing protein</fullName>
    </recommendedName>
</protein>
<feature type="domain" description="EF-hand" evidence="2">
    <location>
        <begin position="37"/>
        <end position="72"/>
    </location>
</feature>
<dbReference type="Pfam" id="PF13833">
    <property type="entry name" value="EF-hand_8"/>
    <property type="match status" value="1"/>
</dbReference>